<feature type="region of interest" description="Disordered" evidence="1">
    <location>
        <begin position="157"/>
        <end position="179"/>
    </location>
</feature>
<evidence type="ECO:0000313" key="3">
    <source>
        <dbReference type="EMBL" id="MFC5753315.1"/>
    </source>
</evidence>
<protein>
    <submittedName>
        <fullName evidence="3">MBL fold metallo-hydrolase</fullName>
    </submittedName>
</protein>
<feature type="non-terminal residue" evidence="3">
    <location>
        <position position="179"/>
    </location>
</feature>
<dbReference type="Pfam" id="PF00753">
    <property type="entry name" value="Lactamase_B"/>
    <property type="match status" value="1"/>
</dbReference>
<proteinExistence type="predicted"/>
<dbReference type="SUPFAM" id="SSF56281">
    <property type="entry name" value="Metallo-hydrolase/oxidoreductase"/>
    <property type="match status" value="1"/>
</dbReference>
<feature type="domain" description="Metallo-beta-lactamase" evidence="2">
    <location>
        <begin position="38"/>
        <end position="109"/>
    </location>
</feature>
<gene>
    <name evidence="3" type="ORF">ACFPZN_47515</name>
</gene>
<accession>A0ABW1AFL5</accession>
<dbReference type="Proteomes" id="UP001596074">
    <property type="component" value="Unassembled WGS sequence"/>
</dbReference>
<organism evidence="3 4">
    <name type="scientific">Actinomadura rugatobispora</name>
    <dbReference type="NCBI Taxonomy" id="1994"/>
    <lineage>
        <taxon>Bacteria</taxon>
        <taxon>Bacillati</taxon>
        <taxon>Actinomycetota</taxon>
        <taxon>Actinomycetes</taxon>
        <taxon>Streptosporangiales</taxon>
        <taxon>Thermomonosporaceae</taxon>
        <taxon>Actinomadura</taxon>
    </lineage>
</organism>
<dbReference type="EMBL" id="JBHSON010000109">
    <property type="protein sequence ID" value="MFC5753315.1"/>
    <property type="molecule type" value="Genomic_DNA"/>
</dbReference>
<reference evidence="4" key="1">
    <citation type="journal article" date="2019" name="Int. J. Syst. Evol. Microbiol.">
        <title>The Global Catalogue of Microorganisms (GCM) 10K type strain sequencing project: providing services to taxonomists for standard genome sequencing and annotation.</title>
        <authorList>
            <consortium name="The Broad Institute Genomics Platform"/>
            <consortium name="The Broad Institute Genome Sequencing Center for Infectious Disease"/>
            <person name="Wu L."/>
            <person name="Ma J."/>
        </authorList>
    </citation>
    <scope>NUCLEOTIDE SEQUENCE [LARGE SCALE GENOMIC DNA]</scope>
    <source>
        <strain evidence="4">KCTC 42087</strain>
    </source>
</reference>
<evidence type="ECO:0000259" key="2">
    <source>
        <dbReference type="Pfam" id="PF00753"/>
    </source>
</evidence>
<evidence type="ECO:0000256" key="1">
    <source>
        <dbReference type="SAM" id="MobiDB-lite"/>
    </source>
</evidence>
<dbReference type="InterPro" id="IPR036866">
    <property type="entry name" value="RibonucZ/Hydroxyglut_hydro"/>
</dbReference>
<name>A0ABW1AFL5_9ACTN</name>
<keyword evidence="4" id="KW-1185">Reference proteome</keyword>
<dbReference type="RefSeq" id="WP_378290209.1">
    <property type="nucleotide sequence ID" value="NZ_JBHSON010000109.1"/>
</dbReference>
<comment type="caution">
    <text evidence="3">The sequence shown here is derived from an EMBL/GenBank/DDBJ whole genome shotgun (WGS) entry which is preliminary data.</text>
</comment>
<dbReference type="Gene3D" id="3.60.15.10">
    <property type="entry name" value="Ribonuclease Z/Hydroxyacylglutathione hydrolase-like"/>
    <property type="match status" value="1"/>
</dbReference>
<evidence type="ECO:0000313" key="4">
    <source>
        <dbReference type="Proteomes" id="UP001596074"/>
    </source>
</evidence>
<sequence length="179" mass="19218">MTGATVRPSGDRERGALQEPVPGVWRLPVVVERNVPPTVNVYAIESGGRFVLVDAGWDDTSLASLRDGLHALGAGLADVEGVVLTHGHPDHAGLAARLQEHTGCWVGAHRSSGLCISCSAARPERSWTHWSPAYSTPVRRHASCAWSVPGRPVPYATWPSGLDQRRRGGPRPSLRWKGG</sequence>
<dbReference type="InterPro" id="IPR001279">
    <property type="entry name" value="Metallo-B-lactamas"/>
</dbReference>